<dbReference type="AlphaFoldDB" id="A0A836C950"/>
<comment type="caution">
    <text evidence="1">The sequence shown here is derived from an EMBL/GenBank/DDBJ whole genome shotgun (WGS) entry which is preliminary data.</text>
</comment>
<dbReference type="Proteomes" id="UP000664859">
    <property type="component" value="Unassembled WGS sequence"/>
</dbReference>
<name>A0A836C950_9STRA</name>
<proteinExistence type="predicted"/>
<reference evidence="1" key="1">
    <citation type="submission" date="2021-02" db="EMBL/GenBank/DDBJ databases">
        <title>First Annotated Genome of the Yellow-green Alga Tribonema minus.</title>
        <authorList>
            <person name="Mahan K.M."/>
        </authorList>
    </citation>
    <scope>NUCLEOTIDE SEQUENCE</scope>
    <source>
        <strain evidence="1">UTEX B ZZ1240</strain>
    </source>
</reference>
<evidence type="ECO:0000313" key="1">
    <source>
        <dbReference type="EMBL" id="KAG5176438.1"/>
    </source>
</evidence>
<sequence length="222" mass="24400">MPARISEKANHESPLVDVAVSKKTKHESAMVDVAVVRHILAFLPPSIMVRSTCRIFRSAIKERTTEGRRCTVAADAVANVSLFRWAMQNGLKASLAQNSCTCRGDVSGLRLLRDHFHMQLYINHTSRAAAKGQLLLLQWLRQEGCPCDPSLCNTALQAGHFEAAAAGHLEVLQWARANGCPWDSETCRMAARGGHQEVLHWACDNGCPWAAPLGVVPNHFDI</sequence>
<dbReference type="InterPro" id="IPR052050">
    <property type="entry name" value="SecEffector_AnkRepeat"/>
</dbReference>
<dbReference type="PANTHER" id="PTHR46586:SF3">
    <property type="entry name" value="ANKYRIN REPEAT-CONTAINING PROTEIN"/>
    <property type="match status" value="1"/>
</dbReference>
<dbReference type="PANTHER" id="PTHR46586">
    <property type="entry name" value="ANKYRIN REPEAT-CONTAINING PROTEIN"/>
    <property type="match status" value="1"/>
</dbReference>
<dbReference type="OrthoDB" id="63159at2759"/>
<evidence type="ECO:0000313" key="2">
    <source>
        <dbReference type="Proteomes" id="UP000664859"/>
    </source>
</evidence>
<keyword evidence="2" id="KW-1185">Reference proteome</keyword>
<organism evidence="1 2">
    <name type="scientific">Tribonema minus</name>
    <dbReference type="NCBI Taxonomy" id="303371"/>
    <lineage>
        <taxon>Eukaryota</taxon>
        <taxon>Sar</taxon>
        <taxon>Stramenopiles</taxon>
        <taxon>Ochrophyta</taxon>
        <taxon>PX clade</taxon>
        <taxon>Xanthophyceae</taxon>
        <taxon>Tribonematales</taxon>
        <taxon>Tribonemataceae</taxon>
        <taxon>Tribonema</taxon>
    </lineage>
</organism>
<dbReference type="EMBL" id="JAFCMP010000536">
    <property type="protein sequence ID" value="KAG5176438.1"/>
    <property type="molecule type" value="Genomic_DNA"/>
</dbReference>
<protein>
    <submittedName>
        <fullName evidence="1">Uncharacterized protein</fullName>
    </submittedName>
</protein>
<dbReference type="SUPFAM" id="SSF140860">
    <property type="entry name" value="Pseudo ankyrin repeat-like"/>
    <property type="match status" value="1"/>
</dbReference>
<gene>
    <name evidence="1" type="ORF">JKP88DRAFT_347071</name>
</gene>
<accession>A0A836C950</accession>